<reference evidence="3" key="1">
    <citation type="submission" date="2020-11" db="EMBL/GenBank/DDBJ databases">
        <authorList>
            <person name="Whitehead M."/>
        </authorList>
    </citation>
    <scope>NUCLEOTIDE SEQUENCE</scope>
    <source>
        <strain evidence="3">EGII</strain>
    </source>
</reference>
<keyword evidence="2" id="KW-0472">Membrane</keyword>
<evidence type="ECO:0000313" key="3">
    <source>
        <dbReference type="EMBL" id="CAD7002373.1"/>
    </source>
</evidence>
<organism evidence="3 4">
    <name type="scientific">Ceratitis capitata</name>
    <name type="common">Mediterranean fruit fly</name>
    <name type="synonym">Tephritis capitata</name>
    <dbReference type="NCBI Taxonomy" id="7213"/>
    <lineage>
        <taxon>Eukaryota</taxon>
        <taxon>Metazoa</taxon>
        <taxon>Ecdysozoa</taxon>
        <taxon>Arthropoda</taxon>
        <taxon>Hexapoda</taxon>
        <taxon>Insecta</taxon>
        <taxon>Pterygota</taxon>
        <taxon>Neoptera</taxon>
        <taxon>Endopterygota</taxon>
        <taxon>Diptera</taxon>
        <taxon>Brachycera</taxon>
        <taxon>Muscomorpha</taxon>
        <taxon>Tephritoidea</taxon>
        <taxon>Tephritidae</taxon>
        <taxon>Ceratitis</taxon>
        <taxon>Ceratitis</taxon>
    </lineage>
</organism>
<name>A0A811UZ41_CERCA</name>
<accession>A0A811UZ41</accession>
<feature type="region of interest" description="Disordered" evidence="1">
    <location>
        <begin position="102"/>
        <end position="126"/>
    </location>
</feature>
<evidence type="ECO:0000256" key="1">
    <source>
        <dbReference type="SAM" id="MobiDB-lite"/>
    </source>
</evidence>
<dbReference type="Proteomes" id="UP000606786">
    <property type="component" value="Unassembled WGS sequence"/>
</dbReference>
<evidence type="ECO:0000313" key="4">
    <source>
        <dbReference type="Proteomes" id="UP000606786"/>
    </source>
</evidence>
<proteinExistence type="predicted"/>
<dbReference type="AlphaFoldDB" id="A0A811UZ41"/>
<keyword evidence="2" id="KW-1133">Transmembrane helix</keyword>
<protein>
    <submittedName>
        <fullName evidence="3">(Mediterranean fruit fly) hypothetical protein</fullName>
    </submittedName>
</protein>
<dbReference type="EMBL" id="CAJHJT010000034">
    <property type="protein sequence ID" value="CAD7002373.1"/>
    <property type="molecule type" value="Genomic_DNA"/>
</dbReference>
<keyword evidence="2" id="KW-0812">Transmembrane</keyword>
<keyword evidence="4" id="KW-1185">Reference proteome</keyword>
<comment type="caution">
    <text evidence="3">The sequence shown here is derived from an EMBL/GenBank/DDBJ whole genome shotgun (WGS) entry which is preliminary data.</text>
</comment>
<feature type="transmembrane region" description="Helical" evidence="2">
    <location>
        <begin position="150"/>
        <end position="172"/>
    </location>
</feature>
<sequence length="187" mass="21329">MHVYIHVCVCRCICMPSYVPVSLSGALCACVFDFGECKYCLHRHVQLCQLCFRNNSNNKNNKQTNSRTFAKILNFVFAQLNGEVLSQFDDVTVRKAKTKIQKKKNKKLKKEKQKTSCKNKRKDERNGCSQCGDLLKTGSSKRKKERKNQVEFAVAFMSFLVYFLIVLGTSAVQLARLRANGIHTTGF</sequence>
<gene>
    <name evidence="3" type="ORF">CCAP1982_LOCUS10867</name>
</gene>
<feature type="compositionally biased region" description="Basic residues" evidence="1">
    <location>
        <begin position="102"/>
        <end position="120"/>
    </location>
</feature>
<evidence type="ECO:0000256" key="2">
    <source>
        <dbReference type="SAM" id="Phobius"/>
    </source>
</evidence>